<evidence type="ECO:0000256" key="1">
    <source>
        <dbReference type="SAM" id="Phobius"/>
    </source>
</evidence>
<keyword evidence="3" id="KW-1185">Reference proteome</keyword>
<gene>
    <name evidence="2" type="ORF">SAMN05444377_102157</name>
</gene>
<feature type="transmembrane region" description="Helical" evidence="1">
    <location>
        <begin position="12"/>
        <end position="41"/>
    </location>
</feature>
<sequence>MEENFTPPQNIYLFLLVTFFVALLFQSEIGILMWLGLYFILNGYILYKIPHWSLQHPKRCRVLSLVLIGIPLLCLGFLYFVFKNARMC</sequence>
<evidence type="ECO:0000313" key="2">
    <source>
        <dbReference type="EMBL" id="SHE96327.1"/>
    </source>
</evidence>
<keyword evidence="1" id="KW-0812">Transmembrane</keyword>
<name>A0A1M4XRY1_9FLAO</name>
<dbReference type="RefSeq" id="WP_073361500.1">
    <property type="nucleotide sequence ID" value="NZ_FQVQ01000002.1"/>
</dbReference>
<protein>
    <submittedName>
        <fullName evidence="2">Uncharacterized protein</fullName>
    </submittedName>
</protein>
<keyword evidence="1" id="KW-0472">Membrane</keyword>
<dbReference type="EMBL" id="FQVQ01000002">
    <property type="protein sequence ID" value="SHE96327.1"/>
    <property type="molecule type" value="Genomic_DNA"/>
</dbReference>
<accession>A0A1M4XRY1</accession>
<organism evidence="2 3">
    <name type="scientific">Flavobacterium fontis</name>
    <dbReference type="NCBI Taxonomy" id="1124188"/>
    <lineage>
        <taxon>Bacteria</taxon>
        <taxon>Pseudomonadati</taxon>
        <taxon>Bacteroidota</taxon>
        <taxon>Flavobacteriia</taxon>
        <taxon>Flavobacteriales</taxon>
        <taxon>Flavobacteriaceae</taxon>
        <taxon>Flavobacterium</taxon>
    </lineage>
</organism>
<dbReference type="STRING" id="1124188.SAMN05444377_102157"/>
<keyword evidence="1" id="KW-1133">Transmembrane helix</keyword>
<dbReference type="Proteomes" id="UP000184147">
    <property type="component" value="Unassembled WGS sequence"/>
</dbReference>
<dbReference type="AlphaFoldDB" id="A0A1M4XRY1"/>
<reference evidence="2 3" key="1">
    <citation type="submission" date="2016-11" db="EMBL/GenBank/DDBJ databases">
        <authorList>
            <person name="Jaros S."/>
            <person name="Januszkiewicz K."/>
            <person name="Wedrychowicz H."/>
        </authorList>
    </citation>
    <scope>NUCLEOTIDE SEQUENCE [LARGE SCALE GENOMIC DNA]</scope>
    <source>
        <strain evidence="2 3">DSM 25660</strain>
    </source>
</reference>
<proteinExistence type="predicted"/>
<feature type="transmembrane region" description="Helical" evidence="1">
    <location>
        <begin position="62"/>
        <end position="82"/>
    </location>
</feature>
<evidence type="ECO:0000313" key="3">
    <source>
        <dbReference type="Proteomes" id="UP000184147"/>
    </source>
</evidence>